<dbReference type="EMBL" id="CP101114">
    <property type="protein sequence ID" value="UTO28148.1"/>
    <property type="molecule type" value="Genomic_DNA"/>
</dbReference>
<evidence type="ECO:0000313" key="1">
    <source>
        <dbReference type="EMBL" id="UTO28148.1"/>
    </source>
</evidence>
<gene>
    <name evidence="1" type="ORF">NMK50_08180</name>
</gene>
<accession>A0ABY5EW87</accession>
<evidence type="ECO:0000313" key="2">
    <source>
        <dbReference type="Proteomes" id="UP001059475"/>
    </source>
</evidence>
<proteinExistence type="predicted"/>
<name>A0ABY5EW87_9HYPH</name>
<dbReference type="Proteomes" id="UP001059475">
    <property type="component" value="Chromosome"/>
</dbReference>
<dbReference type="RefSeq" id="WP_254770056.1">
    <property type="nucleotide sequence ID" value="NZ_CP101114.1"/>
</dbReference>
<protein>
    <submittedName>
        <fullName evidence="1">Uncharacterized protein</fullName>
    </submittedName>
</protein>
<sequence>MGGGFWWGVLRGGEGAWVRGIRMLVAEVLERRFVVKQGRSLQRGDRQGLREDA</sequence>
<keyword evidence="2" id="KW-1185">Reference proteome</keyword>
<reference evidence="1" key="1">
    <citation type="submission" date="2022-07" db="EMBL/GenBank/DDBJ databases">
        <title>First report of Bartonella spp. in marsupials in Brazil, with a description of Bartonella harrusi sp. nov. and new proposal for taxonomic reclassification of species of the genus Bartonella.</title>
        <authorList>
            <person name="Amaral R.B."/>
        </authorList>
    </citation>
    <scope>NUCLEOTIDE SEQUENCE</scope>
    <source>
        <strain evidence="1">117A</strain>
    </source>
</reference>
<organism evidence="1 2">
    <name type="scientific">Bartonella harrusi</name>
    <dbReference type="NCBI Taxonomy" id="2961895"/>
    <lineage>
        <taxon>Bacteria</taxon>
        <taxon>Pseudomonadati</taxon>
        <taxon>Pseudomonadota</taxon>
        <taxon>Alphaproteobacteria</taxon>
        <taxon>Hyphomicrobiales</taxon>
        <taxon>Bartonellaceae</taxon>
        <taxon>Bartonella</taxon>
    </lineage>
</organism>